<keyword evidence="1" id="KW-0547">Nucleotide-binding</keyword>
<dbReference type="Gene3D" id="3.30.810.10">
    <property type="entry name" value="2-Layer Sandwich"/>
    <property type="match status" value="1"/>
</dbReference>
<feature type="transmembrane region" description="Helical" evidence="3">
    <location>
        <begin position="81"/>
        <end position="102"/>
    </location>
</feature>
<keyword evidence="1" id="KW-0067">ATP-binding</keyword>
<dbReference type="Gene3D" id="3.30.800.10">
    <property type="entry name" value="Phosphatidylinositol Phosphate Kinase II Beta"/>
    <property type="match status" value="1"/>
</dbReference>
<proteinExistence type="predicted"/>
<dbReference type="GO" id="GO:0046854">
    <property type="term" value="P:phosphatidylinositol phosphate biosynthetic process"/>
    <property type="evidence" value="ECO:0007669"/>
    <property type="project" value="TreeGrafter"/>
</dbReference>
<feature type="transmembrane region" description="Helical" evidence="3">
    <location>
        <begin position="123"/>
        <end position="142"/>
    </location>
</feature>
<dbReference type="PANTHER" id="PTHR23086">
    <property type="entry name" value="PHOSPHATIDYLINOSITOL-4-PHOSPHATE 5-KINASE"/>
    <property type="match status" value="1"/>
</dbReference>
<feature type="compositionally biased region" description="Low complexity" evidence="2">
    <location>
        <begin position="430"/>
        <end position="442"/>
    </location>
</feature>
<feature type="transmembrane region" description="Helical" evidence="3">
    <location>
        <begin position="15"/>
        <end position="35"/>
    </location>
</feature>
<evidence type="ECO:0000313" key="5">
    <source>
        <dbReference type="EMBL" id="KAL1520985.1"/>
    </source>
</evidence>
<feature type="transmembrane region" description="Helical" evidence="3">
    <location>
        <begin position="47"/>
        <end position="69"/>
    </location>
</feature>
<evidence type="ECO:0000259" key="4">
    <source>
        <dbReference type="PROSITE" id="PS51455"/>
    </source>
</evidence>
<dbReference type="InterPro" id="IPR027483">
    <property type="entry name" value="PInositol-4-P-4/5-kinase_C_sf"/>
</dbReference>
<dbReference type="PROSITE" id="PS51455">
    <property type="entry name" value="PIPK"/>
    <property type="match status" value="1"/>
</dbReference>
<feature type="region of interest" description="Disordered" evidence="2">
    <location>
        <begin position="956"/>
        <end position="985"/>
    </location>
</feature>
<evidence type="ECO:0000256" key="2">
    <source>
        <dbReference type="SAM" id="MobiDB-lite"/>
    </source>
</evidence>
<dbReference type="GO" id="GO:0005886">
    <property type="term" value="C:plasma membrane"/>
    <property type="evidence" value="ECO:0007669"/>
    <property type="project" value="TreeGrafter"/>
</dbReference>
<dbReference type="InterPro" id="IPR027484">
    <property type="entry name" value="PInositol-4-P-5-kinase_N"/>
</dbReference>
<feature type="transmembrane region" description="Helical" evidence="3">
    <location>
        <begin position="246"/>
        <end position="275"/>
    </location>
</feature>
<dbReference type="EMBL" id="JBGBPQ010000008">
    <property type="protein sequence ID" value="KAL1520985.1"/>
    <property type="molecule type" value="Genomic_DNA"/>
</dbReference>
<feature type="transmembrane region" description="Helical" evidence="3">
    <location>
        <begin position="162"/>
        <end position="185"/>
    </location>
</feature>
<dbReference type="Proteomes" id="UP001515480">
    <property type="component" value="Unassembled WGS sequence"/>
</dbReference>
<protein>
    <recommendedName>
        <fullName evidence="4">PIPK domain-containing protein</fullName>
    </recommendedName>
</protein>
<dbReference type="CDD" id="cd00139">
    <property type="entry name" value="PIPKc"/>
    <property type="match status" value="1"/>
</dbReference>
<keyword evidence="3" id="KW-0472">Membrane</keyword>
<dbReference type="SMART" id="SM00330">
    <property type="entry name" value="PIPKc"/>
    <property type="match status" value="1"/>
</dbReference>
<sequence>MGFPLWSTVYWEVQIEMLVVSASSLTASLLMLLLYKLMPRIRRTPGWLHARAAMCDVATSGTFIGLWGYARKHEGHMDDSVLFPVLLLLTVFEIGATTWRLLVYLDLFTIYRNPFFPDRHRGFYSFIVLVLAIGMTAATAGISRISQAEVEQRGLFHLCVGFIYVPICMFVAIGGTLFFVVRLLIYSALNAARRDGHAPSISFLARQRVVRHGSAYLVLHSAQLVGCLFLALIAPDGSGSALHFTWYFLTLLICGRPIITFMGWLVINDIVFLLFGACSFTKPWRAAARMESARREPAWRRNHHTSTASTLTPRLLDGQGSSTEATSPPDGSRGLFGWLLSATEEAREWRRHEGKEDVGFQAELRFELLYDVAVGIGELAQEERETERSRHNSIEPWRNSVDLGVLAGNRRHDTSLASPRAASLRLSPHASAGSTSTTNGTSLAPLIAHGAAGRSMSGPVPPASTHDGKGRVCTPPLTSTTCPVASLESSCDLPVRRAESATFRIPFRSACVNTATAPLLIPSRVAAPRTPSADDLPHVCRSHSDGRLDRPRIATEVPRSHAQHYEVARFRRLRQRFGVSPATYARAFPDDLTELGSNWRTRLNESVSEGKSGSFFYRVQMAGGSQFIVKQISRSEKQTLMAMLPDYEEYITRRNGRSLIQYFGCHSMSLRWKLSERVFFIVMRNFIPAKPWLVFDLKGATANRRALATRFLHQLGQGERDGGTRYGTLRDWEWMDIAMVVDVDDVDKAALAEMFAADAQFLADQHLLDYSLLVGIHRLPAELSSGQRDQRLKQLRAQGGFPSVDRQKVYFFGIIDVLERYSLRWKAQRAALSLGYHLLLRAPDAAGMSALPPSEYADRFRTFALYEVLQLPLPPSLRAENGHLQQQRRGCCCCWKQPGDLDPRGAGQMHSNVRWGPLWERRRRGLVKERIEAERTDHIRRIHELETKIYELELGLGSGQPDRVPPGSKPSEATQRDPEAIMVER</sequence>
<reference evidence="5 6" key="1">
    <citation type="journal article" date="2024" name="Science">
        <title>Giant polyketide synthase enzymes in the biosynthesis of giant marine polyether toxins.</title>
        <authorList>
            <person name="Fallon T.R."/>
            <person name="Shende V.V."/>
            <person name="Wierzbicki I.H."/>
            <person name="Pendleton A.L."/>
            <person name="Watervoot N.F."/>
            <person name="Auber R.P."/>
            <person name="Gonzalez D.J."/>
            <person name="Wisecaver J.H."/>
            <person name="Moore B.S."/>
        </authorList>
    </citation>
    <scope>NUCLEOTIDE SEQUENCE [LARGE SCALE GENOMIC DNA]</scope>
    <source>
        <strain evidence="5 6">12B1</strain>
    </source>
</reference>
<organism evidence="5 6">
    <name type="scientific">Prymnesium parvum</name>
    <name type="common">Toxic golden alga</name>
    <dbReference type="NCBI Taxonomy" id="97485"/>
    <lineage>
        <taxon>Eukaryota</taxon>
        <taxon>Haptista</taxon>
        <taxon>Haptophyta</taxon>
        <taxon>Prymnesiophyceae</taxon>
        <taxon>Prymnesiales</taxon>
        <taxon>Prymnesiaceae</taxon>
        <taxon>Prymnesium</taxon>
    </lineage>
</organism>
<accession>A0AB34JHA8</accession>
<keyword evidence="1" id="KW-0808">Transferase</keyword>
<evidence type="ECO:0000256" key="1">
    <source>
        <dbReference type="PROSITE-ProRule" id="PRU00781"/>
    </source>
</evidence>
<dbReference type="GO" id="GO:0016308">
    <property type="term" value="F:1-phosphatidylinositol-4-phosphate 5-kinase activity"/>
    <property type="evidence" value="ECO:0007669"/>
    <property type="project" value="TreeGrafter"/>
</dbReference>
<comment type="caution">
    <text evidence="5">The sequence shown here is derived from an EMBL/GenBank/DDBJ whole genome shotgun (WGS) entry which is preliminary data.</text>
</comment>
<feature type="region of interest" description="Disordered" evidence="2">
    <location>
        <begin position="295"/>
        <end position="332"/>
    </location>
</feature>
<feature type="compositionally biased region" description="Basic and acidic residues" evidence="2">
    <location>
        <begin position="974"/>
        <end position="985"/>
    </location>
</feature>
<keyword evidence="3" id="KW-0812">Transmembrane</keyword>
<dbReference type="InterPro" id="IPR002498">
    <property type="entry name" value="PInositol-4-P-4/5-kinase_core"/>
</dbReference>
<evidence type="ECO:0000256" key="3">
    <source>
        <dbReference type="SAM" id="Phobius"/>
    </source>
</evidence>
<keyword evidence="3" id="KW-1133">Transmembrane helix</keyword>
<dbReference type="GO" id="GO:0005524">
    <property type="term" value="F:ATP binding"/>
    <property type="evidence" value="ECO:0007669"/>
    <property type="project" value="UniProtKB-UniRule"/>
</dbReference>
<keyword evidence="1" id="KW-0418">Kinase</keyword>
<feature type="domain" description="PIPK" evidence="4">
    <location>
        <begin position="495"/>
        <end position="868"/>
    </location>
</feature>
<dbReference type="PANTHER" id="PTHR23086:SF8">
    <property type="entry name" value="PHOSPHATIDYLINOSITOL 5-PHOSPHATE 4-KINASE, ISOFORM A"/>
    <property type="match status" value="1"/>
</dbReference>
<feature type="region of interest" description="Disordered" evidence="2">
    <location>
        <begin position="418"/>
        <end position="471"/>
    </location>
</feature>
<feature type="transmembrane region" description="Helical" evidence="3">
    <location>
        <begin position="215"/>
        <end position="234"/>
    </location>
</feature>
<dbReference type="InterPro" id="IPR023610">
    <property type="entry name" value="PInositol-4/5-P-5/4-kinase"/>
</dbReference>
<name>A0AB34JHA8_PRYPA</name>
<dbReference type="Pfam" id="PF01504">
    <property type="entry name" value="PIP5K"/>
    <property type="match status" value="1"/>
</dbReference>
<dbReference type="SUPFAM" id="SSF56104">
    <property type="entry name" value="SAICAR synthase-like"/>
    <property type="match status" value="1"/>
</dbReference>
<keyword evidence="6" id="KW-1185">Reference proteome</keyword>
<gene>
    <name evidence="5" type="ORF">AB1Y20_022543</name>
</gene>
<dbReference type="AlphaFoldDB" id="A0AB34JHA8"/>
<evidence type="ECO:0000313" key="6">
    <source>
        <dbReference type="Proteomes" id="UP001515480"/>
    </source>
</evidence>